<feature type="compositionally biased region" description="Polar residues" evidence="1">
    <location>
        <begin position="1"/>
        <end position="13"/>
    </location>
</feature>
<keyword evidence="2" id="KW-1185">Reference proteome</keyword>
<accession>A0A1U8QBS8</accession>
<dbReference type="OMA" id="AWKFSHH"/>
<feature type="compositionally biased region" description="Basic and acidic residues" evidence="1">
    <location>
        <begin position="131"/>
        <end position="143"/>
    </location>
</feature>
<feature type="region of interest" description="Disordered" evidence="1">
    <location>
        <begin position="1"/>
        <end position="22"/>
    </location>
</feature>
<dbReference type="RefSeq" id="XP_019055566.1">
    <property type="nucleotide sequence ID" value="XM_019200021.1"/>
</dbReference>
<evidence type="ECO:0000313" key="2">
    <source>
        <dbReference type="Proteomes" id="UP000189703"/>
    </source>
</evidence>
<name>A0A1U8QBS8_NELNU</name>
<gene>
    <name evidence="3" type="primary">LOC104610871</name>
</gene>
<feature type="compositionally biased region" description="Polar residues" evidence="1">
    <location>
        <begin position="145"/>
        <end position="161"/>
    </location>
</feature>
<sequence>MESSLNSSKNKAISSKGKTRVDNCPEESGWTIYFEDFLSNNQETTSRSSGFVSSSLVSDAASCAARKKFSDQDGGSVGCYSLVGSQKSCKELSFKKRMRTKGVWDDDDLEDTASSPVNSPKVSNLKQLDLNQRKKDDPLERFKKGSSSGQYSSEMQTNEGSESIEFYWGRK</sequence>
<dbReference type="KEGG" id="nnu:104610871"/>
<evidence type="ECO:0000256" key="1">
    <source>
        <dbReference type="SAM" id="MobiDB-lite"/>
    </source>
</evidence>
<dbReference type="PANTHER" id="PTHR33974">
    <property type="entry name" value="VASCULAR-RELATED UNKNOWN PROTEIN 1-RELATED"/>
    <property type="match status" value="1"/>
</dbReference>
<dbReference type="GeneID" id="104610871"/>
<evidence type="ECO:0000313" key="3">
    <source>
        <dbReference type="RefSeq" id="XP_019055566.1"/>
    </source>
</evidence>
<protein>
    <submittedName>
        <fullName evidence="3">Uncharacterized protein LOC104610871 isoform X1</fullName>
    </submittedName>
</protein>
<organism evidence="2 3">
    <name type="scientific">Nelumbo nucifera</name>
    <name type="common">Sacred lotus</name>
    <dbReference type="NCBI Taxonomy" id="4432"/>
    <lineage>
        <taxon>Eukaryota</taxon>
        <taxon>Viridiplantae</taxon>
        <taxon>Streptophyta</taxon>
        <taxon>Embryophyta</taxon>
        <taxon>Tracheophyta</taxon>
        <taxon>Spermatophyta</taxon>
        <taxon>Magnoliopsida</taxon>
        <taxon>Proteales</taxon>
        <taxon>Nelumbonaceae</taxon>
        <taxon>Nelumbo</taxon>
    </lineage>
</organism>
<reference evidence="3" key="1">
    <citation type="submission" date="2025-08" db="UniProtKB">
        <authorList>
            <consortium name="RefSeq"/>
        </authorList>
    </citation>
    <scope>IDENTIFICATION</scope>
</reference>
<dbReference type="PANTHER" id="PTHR33974:SF2">
    <property type="entry name" value="VASCULAR-RELATED UNKNOWN PROTEIN 1"/>
    <property type="match status" value="1"/>
</dbReference>
<feature type="region of interest" description="Disordered" evidence="1">
    <location>
        <begin position="105"/>
        <end position="171"/>
    </location>
</feature>
<proteinExistence type="predicted"/>
<dbReference type="GO" id="GO:0010089">
    <property type="term" value="P:xylem development"/>
    <property type="evidence" value="ECO:0007669"/>
    <property type="project" value="InterPro"/>
</dbReference>
<dbReference type="Proteomes" id="UP000189703">
    <property type="component" value="Unplaced"/>
</dbReference>
<feature type="compositionally biased region" description="Polar residues" evidence="1">
    <location>
        <begin position="112"/>
        <end position="130"/>
    </location>
</feature>
<dbReference type="FunCoup" id="A0A1U8QBS8">
    <property type="interactions" value="31"/>
</dbReference>
<dbReference type="OrthoDB" id="779856at2759"/>
<dbReference type="AlphaFoldDB" id="A0A1U8QBS8"/>
<dbReference type="InterPro" id="IPR039280">
    <property type="entry name" value="VUP"/>
</dbReference>